<keyword evidence="1" id="KW-0812">Transmembrane</keyword>
<protein>
    <submittedName>
        <fullName evidence="2">PBS lyase</fullName>
    </submittedName>
</protein>
<dbReference type="Gene3D" id="1.25.10.10">
    <property type="entry name" value="Leucine-rich Repeat Variant"/>
    <property type="match status" value="2"/>
</dbReference>
<dbReference type="RefSeq" id="WP_035379590.1">
    <property type="nucleotide sequence ID" value="NZ_AZQP01000019.1"/>
</dbReference>
<dbReference type="GO" id="GO:0016491">
    <property type="term" value="F:oxidoreductase activity"/>
    <property type="evidence" value="ECO:0007669"/>
    <property type="project" value="TreeGrafter"/>
</dbReference>
<dbReference type="GO" id="GO:0016829">
    <property type="term" value="F:lyase activity"/>
    <property type="evidence" value="ECO:0007669"/>
    <property type="project" value="UniProtKB-KW"/>
</dbReference>
<dbReference type="InterPro" id="IPR011989">
    <property type="entry name" value="ARM-like"/>
</dbReference>
<dbReference type="OrthoDB" id="2112914at2"/>
<keyword evidence="2" id="KW-0456">Lyase</keyword>
<dbReference type="AlphaFoldDB" id="A0A017RXB2"/>
<comment type="caution">
    <text evidence="2">The sequence shown here is derived from an EMBL/GenBank/DDBJ whole genome shotgun (WGS) entry which is preliminary data.</text>
</comment>
<gene>
    <name evidence="2" type="ORF">Q428_07605</name>
</gene>
<dbReference type="EMBL" id="AZQP01000019">
    <property type="protein sequence ID" value="EYE88535.1"/>
    <property type="molecule type" value="Genomic_DNA"/>
</dbReference>
<dbReference type="PANTHER" id="PTHR12697:SF5">
    <property type="entry name" value="DEOXYHYPUSINE HYDROXYLASE"/>
    <property type="match status" value="1"/>
</dbReference>
<keyword evidence="3" id="KW-1185">Reference proteome</keyword>
<accession>A0A017RXB2</accession>
<keyword evidence="1" id="KW-0472">Membrane</keyword>
<dbReference type="PANTHER" id="PTHR12697">
    <property type="entry name" value="PBS LYASE HEAT-LIKE PROTEIN"/>
    <property type="match status" value="1"/>
</dbReference>
<evidence type="ECO:0000313" key="2">
    <source>
        <dbReference type="EMBL" id="EYE88535.1"/>
    </source>
</evidence>
<reference evidence="2 3" key="1">
    <citation type="journal article" date="2014" name="Genome Announc.">
        <title>Draft Genome Sequence of Fervidicella metallireducens Strain AeBT, an Iron-Reducing Thermoanaerobe from the Great Artesian Basin.</title>
        <authorList>
            <person name="Patel B.K."/>
        </authorList>
    </citation>
    <scope>NUCLEOTIDE SEQUENCE [LARGE SCALE GENOMIC DNA]</scope>
    <source>
        <strain evidence="2 3">AeB</strain>
    </source>
</reference>
<dbReference type="Proteomes" id="UP000019681">
    <property type="component" value="Unassembled WGS sequence"/>
</dbReference>
<name>A0A017RXB2_9CLOT</name>
<dbReference type="InterPro" id="IPR016024">
    <property type="entry name" value="ARM-type_fold"/>
</dbReference>
<evidence type="ECO:0000256" key="1">
    <source>
        <dbReference type="SAM" id="Phobius"/>
    </source>
</evidence>
<dbReference type="InterPro" id="IPR004155">
    <property type="entry name" value="PBS_lyase_HEAT"/>
</dbReference>
<dbReference type="SUPFAM" id="SSF48371">
    <property type="entry name" value="ARM repeat"/>
    <property type="match status" value="2"/>
</dbReference>
<keyword evidence="1" id="KW-1133">Transmembrane helix</keyword>
<organism evidence="2 3">
    <name type="scientific">Fervidicella metallireducens AeB</name>
    <dbReference type="NCBI Taxonomy" id="1403537"/>
    <lineage>
        <taxon>Bacteria</taxon>
        <taxon>Bacillati</taxon>
        <taxon>Bacillota</taxon>
        <taxon>Clostridia</taxon>
        <taxon>Eubacteriales</taxon>
        <taxon>Clostridiaceae</taxon>
        <taxon>Fervidicella</taxon>
    </lineage>
</organism>
<evidence type="ECO:0000313" key="3">
    <source>
        <dbReference type="Proteomes" id="UP000019681"/>
    </source>
</evidence>
<dbReference type="SMART" id="SM00567">
    <property type="entry name" value="EZ_HEAT"/>
    <property type="match status" value="3"/>
</dbReference>
<dbReference type="Pfam" id="PF13646">
    <property type="entry name" value="HEAT_2"/>
    <property type="match status" value="2"/>
</dbReference>
<sequence length="381" mass="44072">MELIVLYSIIIFSILILALFLYLVIEKLYDKYKNKKKRRYQDSIASYLDNIVSQLDEKDITEIQINILSEYIRHKIKREVVEERMLFYFENFKGSISGKLTKLAEEIGLVEYELEKLSKKDFHKIALACKHLGDIRSKKVINPLLELIDIEHVEIKYNVLMALAKIGDNEAFIEAFKKLTKSIPLSERSLVEIADSFEGDKIYVYRNLIYIEDEFISSIFIKSAGNYKDTTLADEIAFFLAIENKEKKIAAMKALGNMGDNRYVEPIISLLSDETWEVRAIAAKVLGQLQSDNAIIPLTTALSDREWYVRYNAANSLVSIEGGIDMVYDILEGEDRFAKDIIVSILETSYGWDRVIEYDKTTDRNPKLSEIVKKYTEEKDR</sequence>
<dbReference type="STRING" id="1403537.Q428_07605"/>
<proteinExistence type="predicted"/>
<feature type="transmembrane region" description="Helical" evidence="1">
    <location>
        <begin position="6"/>
        <end position="29"/>
    </location>
</feature>